<dbReference type="GO" id="GO:0016747">
    <property type="term" value="F:acyltransferase activity, transferring groups other than amino-acyl groups"/>
    <property type="evidence" value="ECO:0007669"/>
    <property type="project" value="InterPro"/>
</dbReference>
<evidence type="ECO:0000259" key="1">
    <source>
        <dbReference type="PROSITE" id="PS51186"/>
    </source>
</evidence>
<proteinExistence type="predicted"/>
<dbReference type="InterPro" id="IPR016181">
    <property type="entry name" value="Acyl_CoA_acyltransferase"/>
</dbReference>
<reference evidence="2" key="1">
    <citation type="submission" date="2020-02" db="EMBL/GenBank/DDBJ databases">
        <authorList>
            <person name="Meier V. D."/>
        </authorList>
    </citation>
    <scope>NUCLEOTIDE SEQUENCE</scope>
    <source>
        <strain evidence="2">AVDCRST_MAG05</strain>
    </source>
</reference>
<dbReference type="CDD" id="cd04301">
    <property type="entry name" value="NAT_SF"/>
    <property type="match status" value="1"/>
</dbReference>
<dbReference type="SUPFAM" id="SSF55729">
    <property type="entry name" value="Acyl-CoA N-acyltransferases (Nat)"/>
    <property type="match status" value="1"/>
</dbReference>
<dbReference type="InterPro" id="IPR000182">
    <property type="entry name" value="GNAT_dom"/>
</dbReference>
<dbReference type="Pfam" id="PF00583">
    <property type="entry name" value="Acetyltransf_1"/>
    <property type="match status" value="1"/>
</dbReference>
<feature type="domain" description="N-acetyltransferase" evidence="1">
    <location>
        <begin position="1"/>
        <end position="141"/>
    </location>
</feature>
<accession>A0A6J4SBN9</accession>
<evidence type="ECO:0000313" key="2">
    <source>
        <dbReference type="EMBL" id="CAA9494066.1"/>
    </source>
</evidence>
<dbReference type="PROSITE" id="PS51186">
    <property type="entry name" value="GNAT"/>
    <property type="match status" value="1"/>
</dbReference>
<dbReference type="AlphaFoldDB" id="A0A6J4SBN9"/>
<organism evidence="2">
    <name type="scientific">uncultured Rubrobacteraceae bacterium</name>
    <dbReference type="NCBI Taxonomy" id="349277"/>
    <lineage>
        <taxon>Bacteria</taxon>
        <taxon>Bacillati</taxon>
        <taxon>Actinomycetota</taxon>
        <taxon>Rubrobacteria</taxon>
        <taxon>Rubrobacterales</taxon>
        <taxon>Rubrobacteraceae</taxon>
        <taxon>environmental samples</taxon>
    </lineage>
</organism>
<gene>
    <name evidence="2" type="ORF">AVDCRST_MAG05-2054</name>
</gene>
<dbReference type="EMBL" id="CADCVM010000216">
    <property type="protein sequence ID" value="CAA9494066.1"/>
    <property type="molecule type" value="Genomic_DNA"/>
</dbReference>
<name>A0A6J4SBN9_9ACTN</name>
<protein>
    <recommendedName>
        <fullName evidence="1">N-acetyltransferase domain-containing protein</fullName>
    </recommendedName>
</protein>
<sequence length="141" mass="16023">MRITELGSDAEFGEAFGVIHELHDDLDERRYRELIPEMRAAGYRMFAVREGGNIVAVAGVQRLTNLYYGRHFYVYDLSVTGDARSKGHGERLLRHVEAVARGEGCGYVALACGRERDAALRFYEDRMGYERPGYSMRKALP</sequence>
<dbReference type="Gene3D" id="3.40.630.30">
    <property type="match status" value="1"/>
</dbReference>